<dbReference type="GO" id="GO:0006811">
    <property type="term" value="P:monoatomic ion transport"/>
    <property type="evidence" value="ECO:0007669"/>
    <property type="project" value="UniProtKB-KW"/>
</dbReference>
<dbReference type="InterPro" id="IPR035251">
    <property type="entry name" value="ShlB_POTRA"/>
</dbReference>
<keyword evidence="9" id="KW-0732">Signal</keyword>
<dbReference type="KEGG" id="xyk:GT347_04150"/>
<dbReference type="Pfam" id="PF08479">
    <property type="entry name" value="POTRA_2"/>
    <property type="match status" value="1"/>
</dbReference>
<keyword evidence="14" id="KW-1185">Reference proteome</keyword>
<evidence type="ECO:0000259" key="12">
    <source>
        <dbReference type="Pfam" id="PF17287"/>
    </source>
</evidence>
<feature type="domain" description="Polypeptide-transport-associated ShlB-type" evidence="11">
    <location>
        <begin position="111"/>
        <end position="160"/>
    </location>
</feature>
<protein>
    <submittedName>
        <fullName evidence="13">ShlB/FhaC/HecB family hemolysin secretion/activation protein</fullName>
    </submittedName>
</protein>
<dbReference type="GO" id="GO:0008320">
    <property type="term" value="F:protein transmembrane transporter activity"/>
    <property type="evidence" value="ECO:0007669"/>
    <property type="project" value="TreeGrafter"/>
</dbReference>
<evidence type="ECO:0000313" key="14">
    <source>
        <dbReference type="Proteomes" id="UP000464787"/>
    </source>
</evidence>
<evidence type="ECO:0000256" key="1">
    <source>
        <dbReference type="ARBA" id="ARBA00004442"/>
    </source>
</evidence>
<keyword evidence="3" id="KW-1134">Transmembrane beta strand</keyword>
<dbReference type="AlphaFoldDB" id="A0A857J056"/>
<dbReference type="Proteomes" id="UP000464787">
    <property type="component" value="Chromosome"/>
</dbReference>
<evidence type="ECO:0000256" key="8">
    <source>
        <dbReference type="SAM" id="MobiDB-lite"/>
    </source>
</evidence>
<dbReference type="GO" id="GO:0046819">
    <property type="term" value="P:protein secretion by the type V secretion system"/>
    <property type="evidence" value="ECO:0007669"/>
    <property type="project" value="TreeGrafter"/>
</dbReference>
<dbReference type="InterPro" id="IPR005565">
    <property type="entry name" value="Hemolysn_activator_HlyB_C"/>
</dbReference>
<evidence type="ECO:0000313" key="13">
    <source>
        <dbReference type="EMBL" id="QHI97240.1"/>
    </source>
</evidence>
<keyword evidence="5" id="KW-0813">Transport</keyword>
<reference evidence="13 14" key="1">
    <citation type="submission" date="2020-01" db="EMBL/GenBank/DDBJ databases">
        <title>Genome sequencing of strain KACC 21265.</title>
        <authorList>
            <person name="Heo J."/>
            <person name="Kim S.-J."/>
            <person name="Kim J.-S."/>
            <person name="Hong S.-B."/>
            <person name="Kwon S.-W."/>
        </authorList>
    </citation>
    <scope>NUCLEOTIDE SEQUENCE [LARGE SCALE GENOMIC DNA]</scope>
    <source>
        <strain evidence="13 14">KACC 21265</strain>
    </source>
</reference>
<organism evidence="13 14">
    <name type="scientific">Xylophilus rhododendri</name>
    <dbReference type="NCBI Taxonomy" id="2697032"/>
    <lineage>
        <taxon>Bacteria</taxon>
        <taxon>Pseudomonadati</taxon>
        <taxon>Pseudomonadota</taxon>
        <taxon>Betaproteobacteria</taxon>
        <taxon>Burkholderiales</taxon>
        <taxon>Xylophilus</taxon>
    </lineage>
</organism>
<dbReference type="EMBL" id="CP047650">
    <property type="protein sequence ID" value="QHI97240.1"/>
    <property type="molecule type" value="Genomic_DNA"/>
</dbReference>
<feature type="domain" description="ShlB POTRA" evidence="12">
    <location>
        <begin position="164"/>
        <end position="215"/>
    </location>
</feature>
<dbReference type="Gene3D" id="2.40.160.50">
    <property type="entry name" value="membrane protein fhac: a member of the omp85/tpsb transporter family"/>
    <property type="match status" value="1"/>
</dbReference>
<keyword evidence="4" id="KW-0812">Transmembrane</keyword>
<dbReference type="PIRSF" id="PIRSF029745">
    <property type="entry name" value="FhaC"/>
    <property type="match status" value="1"/>
</dbReference>
<keyword evidence="7" id="KW-0998">Cell outer membrane</keyword>
<accession>A0A857J056</accession>
<dbReference type="FunFam" id="2.40.160.50:FF:000009">
    <property type="entry name" value="Putative hemolysin activator protein"/>
    <property type="match status" value="1"/>
</dbReference>
<evidence type="ECO:0000256" key="6">
    <source>
        <dbReference type="ARBA" id="ARBA00023136"/>
    </source>
</evidence>
<name>A0A857J056_9BURK</name>
<dbReference type="InterPro" id="IPR027282">
    <property type="entry name" value="TPS"/>
</dbReference>
<gene>
    <name evidence="13" type="ORF">GT347_04150</name>
</gene>
<dbReference type="PANTHER" id="PTHR34597">
    <property type="entry name" value="SLR1661 PROTEIN"/>
    <property type="match status" value="1"/>
</dbReference>
<feature type="signal peptide" evidence="9">
    <location>
        <begin position="1"/>
        <end position="28"/>
    </location>
</feature>
<dbReference type="Pfam" id="PF03865">
    <property type="entry name" value="ShlB"/>
    <property type="match status" value="1"/>
</dbReference>
<sequence length="575" mass="62354">MFHEWKSSGSASSLVGAAAVLWVCAAAAQPAGPATQQLLRQQERERQLRGVQESSREVPGARPQAPPVQTLPASETPCQPVHDIRLDGPMAGRFAWLPATAAGAGQDDSPLGRCLGDTGLQIVLSRMQQALLARGFVTTRVLAGAQSLVDGRLHVTLVPGVVHAVRPTPDSSPRLQTWNALPLRPGDLLQLRDIEQGLENLQRIPTVEADIQVEPYEGADTRPGQSDLLVSYRQALPLRLNLALDDGGTRATGRQQAGATLSYDNALTLNDLFYLSLGHNLGKRSESDERGTRSAIVHYSLPWGYWLFGGTASHNHYFQSVAGASQTYRYSGSSDNLEMRASRLLWRDAARRTTASLRGFRRSANNFIDDTEIDVQHRVTAGWEASLAHREYIGDAVLDASLGWRRGTGAFGAQAAPEEAFGEGSSRLKLLIGDLAYTQPFALAGQSLRYGGSWHGQWNRTPLTPQDRLALGGRYSVRGFDGESALVAERGWFWRNDIALKYAEAQEAYLGLDTGRVGGPSAELLLGRSLTGGVLGLRGARGAWSYDLFLGRPLHKPEGFRTARVAAGFNLSLAF</sequence>
<evidence type="ECO:0000259" key="11">
    <source>
        <dbReference type="Pfam" id="PF08479"/>
    </source>
</evidence>
<proteinExistence type="inferred from homology"/>
<dbReference type="GO" id="GO:0009279">
    <property type="term" value="C:cell outer membrane"/>
    <property type="evidence" value="ECO:0007669"/>
    <property type="project" value="UniProtKB-SubCell"/>
</dbReference>
<evidence type="ECO:0000256" key="3">
    <source>
        <dbReference type="ARBA" id="ARBA00022452"/>
    </source>
</evidence>
<dbReference type="InterPro" id="IPR051544">
    <property type="entry name" value="TPS_OM_transporter"/>
</dbReference>
<feature type="region of interest" description="Disordered" evidence="8">
    <location>
        <begin position="48"/>
        <end position="79"/>
    </location>
</feature>
<dbReference type="InterPro" id="IPR013686">
    <property type="entry name" value="Polypept-transport_assoc_ShlB"/>
</dbReference>
<evidence type="ECO:0000256" key="7">
    <source>
        <dbReference type="ARBA" id="ARBA00023237"/>
    </source>
</evidence>
<comment type="subcellular location">
    <subcellularLocation>
        <location evidence="1">Cell outer membrane</location>
    </subcellularLocation>
</comment>
<evidence type="ECO:0000256" key="5">
    <source>
        <dbReference type="ARBA" id="ARBA00023065"/>
    </source>
</evidence>
<evidence type="ECO:0000256" key="9">
    <source>
        <dbReference type="SAM" id="SignalP"/>
    </source>
</evidence>
<dbReference type="Pfam" id="PF17287">
    <property type="entry name" value="POTRA_3"/>
    <property type="match status" value="1"/>
</dbReference>
<feature type="chain" id="PRO_5032977025" evidence="9">
    <location>
        <begin position="29"/>
        <end position="575"/>
    </location>
</feature>
<feature type="domain" description="Haemolysin activator HlyB C-terminal" evidence="10">
    <location>
        <begin position="224"/>
        <end position="539"/>
    </location>
</feature>
<dbReference type="PANTHER" id="PTHR34597:SF3">
    <property type="entry name" value="OUTER MEMBRANE TRANSPORTER CDIB"/>
    <property type="match status" value="1"/>
</dbReference>
<keyword evidence="6" id="KW-0472">Membrane</keyword>
<evidence type="ECO:0000256" key="2">
    <source>
        <dbReference type="ARBA" id="ARBA00009055"/>
    </source>
</evidence>
<dbReference type="RefSeq" id="WP_160550758.1">
    <property type="nucleotide sequence ID" value="NZ_CP047650.1"/>
</dbReference>
<dbReference type="GO" id="GO:0098046">
    <property type="term" value="C:type V protein secretion system complex"/>
    <property type="evidence" value="ECO:0007669"/>
    <property type="project" value="TreeGrafter"/>
</dbReference>
<evidence type="ECO:0000259" key="10">
    <source>
        <dbReference type="Pfam" id="PF03865"/>
    </source>
</evidence>
<comment type="similarity">
    <text evidence="2">Belongs to the TPS (TC 1.B.20) family.</text>
</comment>
<evidence type="ECO:0000256" key="4">
    <source>
        <dbReference type="ARBA" id="ARBA00022692"/>
    </source>
</evidence>
<keyword evidence="5" id="KW-0406">Ion transport</keyword>